<dbReference type="AlphaFoldDB" id="A0A8D8Z2D1"/>
<organism evidence="1">
    <name type="scientific">Cacopsylla melanoneura</name>
    <dbReference type="NCBI Taxonomy" id="428564"/>
    <lineage>
        <taxon>Eukaryota</taxon>
        <taxon>Metazoa</taxon>
        <taxon>Ecdysozoa</taxon>
        <taxon>Arthropoda</taxon>
        <taxon>Hexapoda</taxon>
        <taxon>Insecta</taxon>
        <taxon>Pterygota</taxon>
        <taxon>Neoptera</taxon>
        <taxon>Paraneoptera</taxon>
        <taxon>Hemiptera</taxon>
        <taxon>Sternorrhyncha</taxon>
        <taxon>Psylloidea</taxon>
        <taxon>Psyllidae</taxon>
        <taxon>Psyllinae</taxon>
        <taxon>Cacopsylla</taxon>
    </lineage>
</organism>
<sequence>MAGRVGYPQWGRVVGSVVSGHRIEDSRSPAFLSPRYDPRFNPSSTDKAVFASFFLLIQLKNAVVTERFYHRHKTEKVITECRVRDIQETSTIIQIFKIMMI</sequence>
<protein>
    <submittedName>
        <fullName evidence="1">Uncharacterized protein</fullName>
    </submittedName>
</protein>
<dbReference type="EMBL" id="HBUF01414132">
    <property type="protein sequence ID" value="CAG6739583.1"/>
    <property type="molecule type" value="Transcribed_RNA"/>
</dbReference>
<name>A0A8D8Z2D1_9HEMI</name>
<proteinExistence type="predicted"/>
<accession>A0A8D8Z2D1</accession>
<reference evidence="1" key="1">
    <citation type="submission" date="2021-05" db="EMBL/GenBank/DDBJ databases">
        <authorList>
            <person name="Alioto T."/>
            <person name="Alioto T."/>
            <person name="Gomez Garrido J."/>
        </authorList>
    </citation>
    <scope>NUCLEOTIDE SEQUENCE</scope>
</reference>
<evidence type="ECO:0000313" key="1">
    <source>
        <dbReference type="EMBL" id="CAG6739583.1"/>
    </source>
</evidence>